<dbReference type="Proteomes" id="UP001566132">
    <property type="component" value="Unassembled WGS sequence"/>
</dbReference>
<proteinExistence type="predicted"/>
<evidence type="ECO:0000256" key="1">
    <source>
        <dbReference type="PROSITE-ProRule" id="PRU00047"/>
    </source>
</evidence>
<dbReference type="Pfam" id="PF26034">
    <property type="entry name" value="PHAT_SMAUG"/>
    <property type="match status" value="1"/>
</dbReference>
<dbReference type="AlphaFoldDB" id="A0ABD1EKS0"/>
<evidence type="ECO:0000256" key="2">
    <source>
        <dbReference type="SAM" id="MobiDB-lite"/>
    </source>
</evidence>
<reference evidence="4 5" key="1">
    <citation type="submission" date="2024-05" db="EMBL/GenBank/DDBJ databases">
        <title>Genetic variation in Jamaican populations of the coffee berry borer (Hypothenemus hampei).</title>
        <authorList>
            <person name="Errbii M."/>
            <person name="Myrie A."/>
        </authorList>
    </citation>
    <scope>NUCLEOTIDE SEQUENCE [LARGE SCALE GENOMIC DNA]</scope>
    <source>
        <strain evidence="4">JA-Hopewell-2020-01-JO</strain>
        <tissue evidence="4">Whole body</tissue>
    </source>
</reference>
<dbReference type="InterPro" id="IPR057327">
    <property type="entry name" value="Vts1_dom"/>
</dbReference>
<dbReference type="SMART" id="SM00343">
    <property type="entry name" value="ZnF_C2HC"/>
    <property type="match status" value="1"/>
</dbReference>
<gene>
    <name evidence="4" type="ORF">ABEB36_007988</name>
</gene>
<dbReference type="PROSITE" id="PS50158">
    <property type="entry name" value="ZF_CCHC"/>
    <property type="match status" value="1"/>
</dbReference>
<organism evidence="4 5">
    <name type="scientific">Hypothenemus hampei</name>
    <name type="common">Coffee berry borer</name>
    <dbReference type="NCBI Taxonomy" id="57062"/>
    <lineage>
        <taxon>Eukaryota</taxon>
        <taxon>Metazoa</taxon>
        <taxon>Ecdysozoa</taxon>
        <taxon>Arthropoda</taxon>
        <taxon>Hexapoda</taxon>
        <taxon>Insecta</taxon>
        <taxon>Pterygota</taxon>
        <taxon>Neoptera</taxon>
        <taxon>Endopterygota</taxon>
        <taxon>Coleoptera</taxon>
        <taxon>Polyphaga</taxon>
        <taxon>Cucujiformia</taxon>
        <taxon>Curculionidae</taxon>
        <taxon>Scolytinae</taxon>
        <taxon>Hypothenemus</taxon>
    </lineage>
</organism>
<sequence length="605" mass="66837">MVCKEEILTWFKDLDSYKRIDVLCELINMCLPFELRFLGSYVEETGKHSYQELRQQALAANDLDKLDKDPGLRNQTLREENVRHRMLINVSLLKSRNYNVANWYSKKILRTELVEELIAKENDDVVQDELLLLYTMAARHPAFSFENKQFYNRIVTQLYETRENQLHKSGTYRYPPGFEYTNLYKNFKVHDNNPFPMGLHHMHPPGLQQQLELIGHIRAGWPGLPCGAPSEVPPFPHQPPQPSTSPLVNSPSQSRCESPHPGSRPPTAFAVITSSTPGSMNTVNNSGIMAASPLLPPPPVAVAPVPSVLPGMVPVPMEALAPPLPLGQAGQPSAIYGPKSNSQLDNDELNTTLKEDSSQKHTWIGQPNAESKHINGLRVTSQFLPQSNVRTSMADQIQTMTLTDESSHYHSSSSSSPLQTPPETPSNLAPTTTAHRGGVVTDKNQQVNGIPGFVPPFGDTTTPSPQTAFTFPYNPMPPHRFYTSVASGFRPPVTTVFGQFAPPPGGPNQPFQSAQPPTGSETVAPSYHTYSFPYTIPIMYSSYPHPQQPPPTPAAVPPRNQPPGCYNCGAAGHLGPDCPQQNIDDITQKNTYRIEFSPVNSDSEK</sequence>
<dbReference type="InterPro" id="IPR058599">
    <property type="entry name" value="PHAT_Smg/ZCCHC2-like"/>
</dbReference>
<dbReference type="EMBL" id="JBDJPC010000006">
    <property type="protein sequence ID" value="KAL1496941.1"/>
    <property type="molecule type" value="Genomic_DNA"/>
</dbReference>
<protein>
    <recommendedName>
        <fullName evidence="3">CCHC-type domain-containing protein</fullName>
    </recommendedName>
</protein>
<feature type="domain" description="CCHC-type" evidence="3">
    <location>
        <begin position="565"/>
        <end position="580"/>
    </location>
</feature>
<dbReference type="GO" id="GO:0008270">
    <property type="term" value="F:zinc ion binding"/>
    <property type="evidence" value="ECO:0007669"/>
    <property type="project" value="UniProtKB-KW"/>
</dbReference>
<dbReference type="InterPro" id="IPR036875">
    <property type="entry name" value="Znf_CCHC_sf"/>
</dbReference>
<feature type="compositionally biased region" description="Polar residues" evidence="2">
    <location>
        <begin position="247"/>
        <end position="256"/>
    </location>
</feature>
<feature type="compositionally biased region" description="Polar residues" evidence="2">
    <location>
        <begin position="425"/>
        <end position="434"/>
    </location>
</feature>
<keyword evidence="1" id="KW-0863">Zinc-finger</keyword>
<evidence type="ECO:0000313" key="4">
    <source>
        <dbReference type="EMBL" id="KAL1496941.1"/>
    </source>
</evidence>
<evidence type="ECO:0000313" key="5">
    <source>
        <dbReference type="Proteomes" id="UP001566132"/>
    </source>
</evidence>
<dbReference type="Pfam" id="PF00098">
    <property type="entry name" value="zf-CCHC"/>
    <property type="match status" value="1"/>
</dbReference>
<keyword evidence="5" id="KW-1185">Reference proteome</keyword>
<feature type="compositionally biased region" description="Polar residues" evidence="2">
    <location>
        <begin position="509"/>
        <end position="523"/>
    </location>
</feature>
<feature type="region of interest" description="Disordered" evidence="2">
    <location>
        <begin position="228"/>
        <end position="276"/>
    </location>
</feature>
<comment type="caution">
    <text evidence="4">The sequence shown here is derived from an EMBL/GenBank/DDBJ whole genome shotgun (WGS) entry which is preliminary data.</text>
</comment>
<dbReference type="Gene3D" id="4.10.60.10">
    <property type="entry name" value="Zinc finger, CCHC-type"/>
    <property type="match status" value="1"/>
</dbReference>
<name>A0ABD1EKS0_HYPHA</name>
<accession>A0ABD1EKS0</accession>
<evidence type="ECO:0000259" key="3">
    <source>
        <dbReference type="PROSITE" id="PS50158"/>
    </source>
</evidence>
<dbReference type="SUPFAM" id="SSF57756">
    <property type="entry name" value="Retrovirus zinc finger-like domains"/>
    <property type="match status" value="1"/>
</dbReference>
<feature type="compositionally biased region" description="Pro residues" evidence="2">
    <location>
        <begin position="231"/>
        <end position="243"/>
    </location>
</feature>
<feature type="compositionally biased region" description="Pro residues" evidence="2">
    <location>
        <begin position="546"/>
        <end position="561"/>
    </location>
</feature>
<keyword evidence="1" id="KW-0479">Metal-binding</keyword>
<dbReference type="PANTHER" id="PTHR16195:SF16">
    <property type="entry name" value="ZINC FINGER CCHC DOMAIN-CONTAINING PROTEIN 14"/>
    <property type="match status" value="1"/>
</dbReference>
<keyword evidence="1" id="KW-0862">Zinc</keyword>
<feature type="region of interest" description="Disordered" evidence="2">
    <location>
        <begin position="503"/>
        <end position="525"/>
    </location>
</feature>
<dbReference type="Pfam" id="PF25479">
    <property type="entry name" value="Vts1"/>
    <property type="match status" value="1"/>
</dbReference>
<dbReference type="InterPro" id="IPR001878">
    <property type="entry name" value="Znf_CCHC"/>
</dbReference>
<dbReference type="PANTHER" id="PTHR16195">
    <property type="entry name" value="ZINC FINGER CCHC DOMAIN CONTAINING PROTEIN"/>
    <property type="match status" value="1"/>
</dbReference>
<feature type="region of interest" description="Disordered" evidence="2">
    <location>
        <begin position="543"/>
        <end position="563"/>
    </location>
</feature>
<dbReference type="InterPro" id="IPR042344">
    <property type="entry name" value="ZCCHC14"/>
</dbReference>
<feature type="region of interest" description="Disordered" evidence="2">
    <location>
        <begin position="403"/>
        <end position="436"/>
    </location>
</feature>